<protein>
    <submittedName>
        <fullName evidence="2">Uncharacterized protein</fullName>
    </submittedName>
</protein>
<evidence type="ECO:0000313" key="2">
    <source>
        <dbReference type="EMBL" id="CAB0017229.1"/>
    </source>
</evidence>
<keyword evidence="3" id="KW-1185">Reference proteome</keyword>
<feature type="region of interest" description="Disordered" evidence="1">
    <location>
        <begin position="1"/>
        <end position="67"/>
    </location>
</feature>
<name>A0A6H5HIL1_9HEMI</name>
<reference evidence="2 3" key="1">
    <citation type="submission" date="2020-02" db="EMBL/GenBank/DDBJ databases">
        <authorList>
            <person name="Ferguson B K."/>
        </authorList>
    </citation>
    <scope>NUCLEOTIDE SEQUENCE [LARGE SCALE GENOMIC DNA]</scope>
</reference>
<accession>A0A6H5HIL1</accession>
<feature type="non-terminal residue" evidence="2">
    <location>
        <position position="67"/>
    </location>
</feature>
<proteinExistence type="predicted"/>
<feature type="compositionally biased region" description="Low complexity" evidence="1">
    <location>
        <begin position="30"/>
        <end position="42"/>
    </location>
</feature>
<organism evidence="2 3">
    <name type="scientific">Nesidiocoris tenuis</name>
    <dbReference type="NCBI Taxonomy" id="355587"/>
    <lineage>
        <taxon>Eukaryota</taxon>
        <taxon>Metazoa</taxon>
        <taxon>Ecdysozoa</taxon>
        <taxon>Arthropoda</taxon>
        <taxon>Hexapoda</taxon>
        <taxon>Insecta</taxon>
        <taxon>Pterygota</taxon>
        <taxon>Neoptera</taxon>
        <taxon>Paraneoptera</taxon>
        <taxon>Hemiptera</taxon>
        <taxon>Heteroptera</taxon>
        <taxon>Panheteroptera</taxon>
        <taxon>Cimicomorpha</taxon>
        <taxon>Miridae</taxon>
        <taxon>Dicyphina</taxon>
        <taxon>Nesidiocoris</taxon>
    </lineage>
</organism>
<dbReference type="EMBL" id="CADCXU010031009">
    <property type="protein sequence ID" value="CAB0017229.1"/>
    <property type="molecule type" value="Genomic_DNA"/>
</dbReference>
<evidence type="ECO:0000256" key="1">
    <source>
        <dbReference type="SAM" id="MobiDB-lite"/>
    </source>
</evidence>
<dbReference type="Proteomes" id="UP000479000">
    <property type="component" value="Unassembled WGS sequence"/>
</dbReference>
<evidence type="ECO:0000313" key="3">
    <source>
        <dbReference type="Proteomes" id="UP000479000"/>
    </source>
</evidence>
<sequence length="67" mass="7224">MDRSPVPRGWSRDCSLDPGLEQSASRTTQDESTTEASTTSPTVRKPSTTGLLRLPSGQPYFHGAEST</sequence>
<dbReference type="AlphaFoldDB" id="A0A6H5HIL1"/>
<gene>
    <name evidence="2" type="ORF">NTEN_LOCUS21269</name>
</gene>
<feature type="compositionally biased region" description="Basic and acidic residues" evidence="1">
    <location>
        <begin position="1"/>
        <end position="15"/>
    </location>
</feature>